<organism evidence="2 3">
    <name type="scientific">Fraxinus pennsylvanica</name>
    <dbReference type="NCBI Taxonomy" id="56036"/>
    <lineage>
        <taxon>Eukaryota</taxon>
        <taxon>Viridiplantae</taxon>
        <taxon>Streptophyta</taxon>
        <taxon>Embryophyta</taxon>
        <taxon>Tracheophyta</taxon>
        <taxon>Spermatophyta</taxon>
        <taxon>Magnoliopsida</taxon>
        <taxon>eudicotyledons</taxon>
        <taxon>Gunneridae</taxon>
        <taxon>Pentapetalae</taxon>
        <taxon>asterids</taxon>
        <taxon>lamiids</taxon>
        <taxon>Lamiales</taxon>
        <taxon>Oleaceae</taxon>
        <taxon>Oleeae</taxon>
        <taxon>Fraxinus</taxon>
    </lineage>
</organism>
<dbReference type="AlphaFoldDB" id="A0AAD2AKB6"/>
<accession>A0AAD2AKB6</accession>
<reference evidence="2" key="1">
    <citation type="submission" date="2023-05" db="EMBL/GenBank/DDBJ databases">
        <authorList>
            <person name="Huff M."/>
        </authorList>
    </citation>
    <scope>NUCLEOTIDE SEQUENCE</scope>
</reference>
<feature type="region of interest" description="Disordered" evidence="1">
    <location>
        <begin position="1"/>
        <end position="32"/>
    </location>
</feature>
<gene>
    <name evidence="2" type="ORF">FPE_LOCUS34232</name>
</gene>
<dbReference type="Proteomes" id="UP000834106">
    <property type="component" value="Chromosome 23"/>
</dbReference>
<evidence type="ECO:0000256" key="1">
    <source>
        <dbReference type="SAM" id="MobiDB-lite"/>
    </source>
</evidence>
<protein>
    <submittedName>
        <fullName evidence="2">Uncharacterized protein</fullName>
    </submittedName>
</protein>
<proteinExistence type="predicted"/>
<keyword evidence="3" id="KW-1185">Reference proteome</keyword>
<name>A0AAD2AKB6_9LAMI</name>
<sequence>MLLNLKWSRHSGLSGYSSESSQGWKQTPPRTPTTLRRLGLKGHWEYIQSCILLESFSPCKPKFALASEGVSAGDRGHRRSHLSDASSFCKNRSRKLCHFGRFNPNH</sequence>
<feature type="compositionally biased region" description="Low complexity" evidence="1">
    <location>
        <begin position="10"/>
        <end position="23"/>
    </location>
</feature>
<evidence type="ECO:0000313" key="2">
    <source>
        <dbReference type="EMBL" id="CAI9786802.1"/>
    </source>
</evidence>
<evidence type="ECO:0000313" key="3">
    <source>
        <dbReference type="Proteomes" id="UP000834106"/>
    </source>
</evidence>
<dbReference type="EMBL" id="OU503058">
    <property type="protein sequence ID" value="CAI9786802.1"/>
    <property type="molecule type" value="Genomic_DNA"/>
</dbReference>